<reference evidence="2" key="1">
    <citation type="submission" date="2023-10" db="EMBL/GenBank/DDBJ databases">
        <authorList>
            <person name="Chen Y."/>
            <person name="Shah S."/>
            <person name="Dougan E. K."/>
            <person name="Thang M."/>
            <person name="Chan C."/>
        </authorList>
    </citation>
    <scope>NUCLEOTIDE SEQUENCE [LARGE SCALE GENOMIC DNA]</scope>
</reference>
<comment type="caution">
    <text evidence="2">The sequence shown here is derived from an EMBL/GenBank/DDBJ whole genome shotgun (WGS) entry which is preliminary data.</text>
</comment>
<feature type="non-terminal residue" evidence="2">
    <location>
        <position position="527"/>
    </location>
</feature>
<protein>
    <submittedName>
        <fullName evidence="2">Uncharacterized protein</fullName>
    </submittedName>
</protein>
<evidence type="ECO:0000313" key="3">
    <source>
        <dbReference type="Proteomes" id="UP001189429"/>
    </source>
</evidence>
<proteinExistence type="predicted"/>
<evidence type="ECO:0000313" key="2">
    <source>
        <dbReference type="EMBL" id="CAK0829092.1"/>
    </source>
</evidence>
<gene>
    <name evidence="2" type="ORF">PCOR1329_LOCUS28133</name>
</gene>
<organism evidence="2 3">
    <name type="scientific">Prorocentrum cordatum</name>
    <dbReference type="NCBI Taxonomy" id="2364126"/>
    <lineage>
        <taxon>Eukaryota</taxon>
        <taxon>Sar</taxon>
        <taxon>Alveolata</taxon>
        <taxon>Dinophyceae</taxon>
        <taxon>Prorocentrales</taxon>
        <taxon>Prorocentraceae</taxon>
        <taxon>Prorocentrum</taxon>
    </lineage>
</organism>
<dbReference type="Proteomes" id="UP001189429">
    <property type="component" value="Unassembled WGS sequence"/>
</dbReference>
<dbReference type="EMBL" id="CAUYUJ010010325">
    <property type="protein sequence ID" value="CAK0829092.1"/>
    <property type="molecule type" value="Genomic_DNA"/>
</dbReference>
<keyword evidence="3" id="KW-1185">Reference proteome</keyword>
<evidence type="ECO:0000256" key="1">
    <source>
        <dbReference type="SAM" id="MobiDB-lite"/>
    </source>
</evidence>
<feature type="compositionally biased region" description="Low complexity" evidence="1">
    <location>
        <begin position="33"/>
        <end position="43"/>
    </location>
</feature>
<accession>A0ABN9SAW6</accession>
<name>A0ABN9SAW6_9DINO</name>
<feature type="region of interest" description="Disordered" evidence="1">
    <location>
        <begin position="1"/>
        <end position="137"/>
    </location>
</feature>
<sequence length="527" mass="55076">MASLLSFPADMPRVTVKNTFIEDLDDREHPRPAARSSSMPPSMDRALGVRRAAEADSDSEGPDSEHGATELRGSWARGAEQSLLSLSTYLVEKKPSPGQPPPGGGAEEQWDGFPGTDDEWEGATLLRGGPARDPPHDLVPRRCSAPCVAPAVLAPCPGGPDALPPRGRECAPPGTLPGAPAQARRRCRWCRGRLGDRCPCAARQAEAGLAPAGVAPSGACAPPAPPAAAPPRAPARPRRRAVAVRDVPADAQGAPGALAQATFRVRCPGGGAGIVVERLVPRTRLSSWAQEWAAHGAAAAPAVAAAPAGRTRLSSSALAWRPASAELAGAPAPRAATGAVTPRFGLALLQQVRAGLQKNVFVAGVTISAHAAGGWCVRLGVRGRHLFMRDHVLACAQEALLDALDALEALRARLPGGRGGGRGVPATLFDLVVEHAPSEEEEERKVEEDAGAPRLTVPRSVGGSWRIARRLARCIAPYGSATWHCCSFDARSFSDWICNSPKATARCAKAATFAVHLPAFFPPFFFC</sequence>